<feature type="domain" description="HD" evidence="2">
    <location>
        <begin position="31"/>
        <end position="124"/>
    </location>
</feature>
<dbReference type="InterPro" id="IPR052567">
    <property type="entry name" value="OP_Dioxygenase"/>
</dbReference>
<dbReference type="NCBIfam" id="TIGR00277">
    <property type="entry name" value="HDIG"/>
    <property type="match status" value="1"/>
</dbReference>
<dbReference type="PANTHER" id="PTHR40202:SF1">
    <property type="entry name" value="HD DOMAIN-CONTAINING PROTEIN"/>
    <property type="match status" value="1"/>
</dbReference>
<dbReference type="OrthoDB" id="445007at2759"/>
<dbReference type="Gene3D" id="1.10.3210.10">
    <property type="entry name" value="Hypothetical protein af1432"/>
    <property type="match status" value="1"/>
</dbReference>
<dbReference type="EMBL" id="NJEU01000787">
    <property type="protein sequence ID" value="PHH70522.1"/>
    <property type="molecule type" value="Genomic_DNA"/>
</dbReference>
<gene>
    <name evidence="3" type="ORF">CDD82_7056</name>
</gene>
<dbReference type="Pfam" id="PF01966">
    <property type="entry name" value="HD"/>
    <property type="match status" value="1"/>
</dbReference>
<reference evidence="3 4" key="1">
    <citation type="submission" date="2017-06" db="EMBL/GenBank/DDBJ databases">
        <title>Ant-infecting Ophiocordyceps genomes reveal a high diversity of potential behavioral manipulation genes and a possible major role for enterotoxins.</title>
        <authorList>
            <person name="De Bekker C."/>
            <person name="Evans H.C."/>
            <person name="Brachmann A."/>
            <person name="Hughes D.P."/>
        </authorList>
    </citation>
    <scope>NUCLEOTIDE SEQUENCE [LARGE SCALE GENOMIC DNA]</scope>
    <source>
        <strain evidence="3 4">1348a</strain>
    </source>
</reference>
<dbReference type="PANTHER" id="PTHR40202">
    <property type="match status" value="1"/>
</dbReference>
<evidence type="ECO:0000256" key="1">
    <source>
        <dbReference type="SAM" id="MobiDB-lite"/>
    </source>
</evidence>
<evidence type="ECO:0000313" key="4">
    <source>
        <dbReference type="Proteomes" id="UP000224854"/>
    </source>
</evidence>
<proteinExistence type="predicted"/>
<dbReference type="InterPro" id="IPR006675">
    <property type="entry name" value="HDIG_dom"/>
</dbReference>
<dbReference type="SUPFAM" id="SSF109604">
    <property type="entry name" value="HD-domain/PDEase-like"/>
    <property type="match status" value="1"/>
</dbReference>
<evidence type="ECO:0000259" key="2">
    <source>
        <dbReference type="Pfam" id="PF01966"/>
    </source>
</evidence>
<protein>
    <recommendedName>
        <fullName evidence="2">HD domain-containing protein</fullName>
    </recommendedName>
</protein>
<name>A0A2C5YT61_9HYPO</name>
<evidence type="ECO:0000313" key="3">
    <source>
        <dbReference type="EMBL" id="PHH70522.1"/>
    </source>
</evidence>
<dbReference type="InterPro" id="IPR006674">
    <property type="entry name" value="HD_domain"/>
</dbReference>
<dbReference type="AlphaFoldDB" id="A0A2C5YT61"/>
<sequence>MAPAAVADYIQSLLQASHHTPYIGEPISQLQHSLQCAALAAAASPPVDEATQIAALLHDIGQYAPASHLARFTGPKAVAIANLGNRDSGESVGRVGHETLGARLLQALGFSEKVVRLVESHVAAKRYLCSVDGGYRALLSEASRASLEYQGGDMTADERRDFAARRWSEDMCRLRRWDDEAKVQGLYAGTAEEWRGAVLSHLVASRPMQPSMQSSMEPSMEPSIDE</sequence>
<keyword evidence="4" id="KW-1185">Reference proteome</keyword>
<comment type="caution">
    <text evidence="3">The sequence shown here is derived from an EMBL/GenBank/DDBJ whole genome shotgun (WGS) entry which is preliminary data.</text>
</comment>
<accession>A0A2C5YT61</accession>
<dbReference type="Proteomes" id="UP000224854">
    <property type="component" value="Unassembled WGS sequence"/>
</dbReference>
<organism evidence="3 4">
    <name type="scientific">Ophiocordyceps australis</name>
    <dbReference type="NCBI Taxonomy" id="1399860"/>
    <lineage>
        <taxon>Eukaryota</taxon>
        <taxon>Fungi</taxon>
        <taxon>Dikarya</taxon>
        <taxon>Ascomycota</taxon>
        <taxon>Pezizomycotina</taxon>
        <taxon>Sordariomycetes</taxon>
        <taxon>Hypocreomycetidae</taxon>
        <taxon>Hypocreales</taxon>
        <taxon>Ophiocordycipitaceae</taxon>
        <taxon>Ophiocordyceps</taxon>
    </lineage>
</organism>
<feature type="region of interest" description="Disordered" evidence="1">
    <location>
        <begin position="207"/>
        <end position="226"/>
    </location>
</feature>